<keyword evidence="1" id="KW-0472">Membrane</keyword>
<keyword evidence="3" id="KW-1185">Reference proteome</keyword>
<evidence type="ECO:0000256" key="1">
    <source>
        <dbReference type="SAM" id="Phobius"/>
    </source>
</evidence>
<keyword evidence="1" id="KW-0812">Transmembrane</keyword>
<feature type="transmembrane region" description="Helical" evidence="1">
    <location>
        <begin position="43"/>
        <end position="64"/>
    </location>
</feature>
<accession>A0A6B8V962</accession>
<reference evidence="3" key="1">
    <citation type="submission" date="2019-11" db="EMBL/GenBank/DDBJ databases">
        <title>Complete genome sequence of Corynebacterium kalinowskii 1959, a novel Corynebacterium species isolated from soil of a small paddock in Vilsendorf, Germany.</title>
        <authorList>
            <person name="Schaffert L."/>
            <person name="Ruwe M."/>
            <person name="Milse J."/>
            <person name="Hanuschka K."/>
            <person name="Ortseifen V."/>
            <person name="Droste J."/>
            <person name="Brandt D."/>
            <person name="Schlueter L."/>
            <person name="Kutter Y."/>
            <person name="Vinke S."/>
            <person name="Viehoefer P."/>
            <person name="Jacob L."/>
            <person name="Luebke N.-C."/>
            <person name="Schulte-Berndt E."/>
            <person name="Hain C."/>
            <person name="Linder M."/>
            <person name="Schmidt P."/>
            <person name="Wollenschlaeger L."/>
            <person name="Luttermann T."/>
            <person name="Thieme E."/>
            <person name="Hassa J."/>
            <person name="Haak M."/>
            <person name="Wittchen M."/>
            <person name="Mentz A."/>
            <person name="Persicke M."/>
            <person name="Busche T."/>
            <person name="Ruckert C."/>
        </authorList>
    </citation>
    <scope>NUCLEOTIDE SEQUENCE [LARGE SCALE GENOMIC DNA]</scope>
    <source>
        <strain evidence="3">1959</strain>
    </source>
</reference>
<organism evidence="2 3">
    <name type="scientific">Corynebacterium kalinowskii</name>
    <dbReference type="NCBI Taxonomy" id="2675216"/>
    <lineage>
        <taxon>Bacteria</taxon>
        <taxon>Bacillati</taxon>
        <taxon>Actinomycetota</taxon>
        <taxon>Actinomycetes</taxon>
        <taxon>Mycobacteriales</taxon>
        <taxon>Corynebacteriaceae</taxon>
        <taxon>Corynebacterium</taxon>
    </lineage>
</organism>
<protein>
    <submittedName>
        <fullName evidence="2">Uncharacterized protein</fullName>
    </submittedName>
</protein>
<dbReference type="RefSeq" id="WP_156192014.1">
    <property type="nucleotide sequence ID" value="NZ_CP046452.1"/>
</dbReference>
<dbReference type="KEGG" id="ckw:CKALI_03755"/>
<gene>
    <name evidence="2" type="ORF">CKALI_03755</name>
</gene>
<dbReference type="Proteomes" id="UP000427071">
    <property type="component" value="Chromosome"/>
</dbReference>
<keyword evidence="1" id="KW-1133">Transmembrane helix</keyword>
<name>A0A6B8V962_9CORY</name>
<proteinExistence type="predicted"/>
<evidence type="ECO:0000313" key="3">
    <source>
        <dbReference type="Proteomes" id="UP000427071"/>
    </source>
</evidence>
<dbReference type="AlphaFoldDB" id="A0A6B8V962"/>
<dbReference type="EMBL" id="CP046452">
    <property type="protein sequence ID" value="QGU01632.1"/>
    <property type="molecule type" value="Genomic_DNA"/>
</dbReference>
<evidence type="ECO:0000313" key="2">
    <source>
        <dbReference type="EMBL" id="QGU01632.1"/>
    </source>
</evidence>
<sequence>MITLAQAATTVTQTVTETLTVTQTPSPVFVPVQQPAVEQGTNWSLWISIFALLVAGLSLLWNIISWRNSGARLKVRLSAGFISDRNDSVDAVGVIIENAGRLTTTINVLKFPYRQAGIKKFIHFDSSSFMYGCELPQSLAPGERVTYLLKDEVLIETLKRCNVNARQLSLVVSTGHADFNVQIPEKVLAYIDGLR</sequence>